<proteinExistence type="predicted"/>
<feature type="transmembrane region" description="Helical" evidence="1">
    <location>
        <begin position="71"/>
        <end position="95"/>
    </location>
</feature>
<organism evidence="2 3">
    <name type="scientific">Escherichia coli</name>
    <dbReference type="NCBI Taxonomy" id="562"/>
    <lineage>
        <taxon>Bacteria</taxon>
        <taxon>Pseudomonadati</taxon>
        <taxon>Pseudomonadota</taxon>
        <taxon>Gammaproteobacteria</taxon>
        <taxon>Enterobacterales</taxon>
        <taxon>Enterobacteriaceae</taxon>
        <taxon>Escherichia</taxon>
    </lineage>
</organism>
<evidence type="ECO:0000313" key="3">
    <source>
        <dbReference type="Proteomes" id="UP000254716"/>
    </source>
</evidence>
<dbReference type="AlphaFoldDB" id="A0A376W4I0"/>
<name>A0A376W4I0_ECOLX</name>
<evidence type="ECO:0000313" key="2">
    <source>
        <dbReference type="EMBL" id="STJ19032.1"/>
    </source>
</evidence>
<keyword evidence="1" id="KW-0812">Transmembrane</keyword>
<protein>
    <submittedName>
        <fullName evidence="2">Putative signal transduction protein</fullName>
        <ecNumber evidence="2">2.7.7.65</ecNumber>
    </submittedName>
</protein>
<dbReference type="GO" id="GO:0052621">
    <property type="term" value="F:diguanylate cyclase activity"/>
    <property type="evidence" value="ECO:0007669"/>
    <property type="project" value="UniProtKB-EC"/>
</dbReference>
<dbReference type="Gene3D" id="3.30.70.270">
    <property type="match status" value="1"/>
</dbReference>
<dbReference type="EMBL" id="UGCV01000008">
    <property type="protein sequence ID" value="STJ19032.1"/>
    <property type="molecule type" value="Genomic_DNA"/>
</dbReference>
<dbReference type="Proteomes" id="UP000254716">
    <property type="component" value="Unassembled WGS sequence"/>
</dbReference>
<keyword evidence="2" id="KW-0808">Transferase</keyword>
<dbReference type="InterPro" id="IPR047839">
    <property type="entry name" value="YoaK-like"/>
</dbReference>
<dbReference type="EC" id="2.7.7.65" evidence="2"/>
<keyword evidence="1" id="KW-0472">Membrane</keyword>
<dbReference type="InterPro" id="IPR043128">
    <property type="entry name" value="Rev_trsase/Diguanyl_cyclase"/>
</dbReference>
<keyword evidence="2" id="KW-0548">Nucleotidyltransferase</keyword>
<dbReference type="NCBIfam" id="NF033821">
    <property type="entry name" value="YoaK"/>
    <property type="match status" value="1"/>
</dbReference>
<sequence>MLICIILVASLGIVEVDPETTDADSALHAADIAMYQEKKHKQKTPFVHAFSATFLRRIHILLIGDNMRIGIIFPVVIFITAVVFLAWFFIGGYAAPGA</sequence>
<gene>
    <name evidence="2" type="primary">yeaP_3</name>
    <name evidence="2" type="ORF">NCTC9081_04540</name>
</gene>
<reference evidence="2 3" key="1">
    <citation type="submission" date="2018-06" db="EMBL/GenBank/DDBJ databases">
        <authorList>
            <consortium name="Pathogen Informatics"/>
            <person name="Doyle S."/>
        </authorList>
    </citation>
    <scope>NUCLEOTIDE SEQUENCE [LARGE SCALE GENOMIC DNA]</scope>
    <source>
        <strain evidence="2 3">NCTC9081</strain>
    </source>
</reference>
<accession>A0A376W4I0</accession>
<keyword evidence="1" id="KW-1133">Transmembrane helix</keyword>
<evidence type="ECO:0000256" key="1">
    <source>
        <dbReference type="SAM" id="Phobius"/>
    </source>
</evidence>